<keyword evidence="1" id="KW-0808">Transferase</keyword>
<dbReference type="GO" id="GO:0032259">
    <property type="term" value="P:methylation"/>
    <property type="evidence" value="ECO:0007669"/>
    <property type="project" value="UniProtKB-KW"/>
</dbReference>
<protein>
    <submittedName>
        <fullName evidence="3">Class I SAM-dependent methyltransferase</fullName>
    </submittedName>
</protein>
<dbReference type="Proteomes" id="UP001500542">
    <property type="component" value="Unassembled WGS sequence"/>
</dbReference>
<dbReference type="InterPro" id="IPR050447">
    <property type="entry name" value="Erg6_SMT_methyltransf"/>
</dbReference>
<evidence type="ECO:0000256" key="1">
    <source>
        <dbReference type="ARBA" id="ARBA00022679"/>
    </source>
</evidence>
<reference evidence="4" key="1">
    <citation type="journal article" date="2019" name="Int. J. Syst. Evol. Microbiol.">
        <title>The Global Catalogue of Microorganisms (GCM) 10K type strain sequencing project: providing services to taxonomists for standard genome sequencing and annotation.</title>
        <authorList>
            <consortium name="The Broad Institute Genomics Platform"/>
            <consortium name="The Broad Institute Genome Sequencing Center for Infectious Disease"/>
            <person name="Wu L."/>
            <person name="Ma J."/>
        </authorList>
    </citation>
    <scope>NUCLEOTIDE SEQUENCE [LARGE SCALE GENOMIC DNA]</scope>
    <source>
        <strain evidence="4">JCM 10977</strain>
    </source>
</reference>
<dbReference type="GO" id="GO:0008168">
    <property type="term" value="F:methyltransferase activity"/>
    <property type="evidence" value="ECO:0007669"/>
    <property type="project" value="UniProtKB-KW"/>
</dbReference>
<dbReference type="InterPro" id="IPR029063">
    <property type="entry name" value="SAM-dependent_MTases_sf"/>
</dbReference>
<organism evidence="3 4">
    <name type="scientific">Kribbella koreensis</name>
    <dbReference type="NCBI Taxonomy" id="57909"/>
    <lineage>
        <taxon>Bacteria</taxon>
        <taxon>Bacillati</taxon>
        <taxon>Actinomycetota</taxon>
        <taxon>Actinomycetes</taxon>
        <taxon>Propionibacteriales</taxon>
        <taxon>Kribbellaceae</taxon>
        <taxon>Kribbella</taxon>
    </lineage>
</organism>
<evidence type="ECO:0000259" key="2">
    <source>
        <dbReference type="Pfam" id="PF08241"/>
    </source>
</evidence>
<comment type="caution">
    <text evidence="3">The sequence shown here is derived from an EMBL/GenBank/DDBJ whole genome shotgun (WGS) entry which is preliminary data.</text>
</comment>
<dbReference type="PANTHER" id="PTHR44068">
    <property type="entry name" value="ZGC:194242"/>
    <property type="match status" value="1"/>
</dbReference>
<feature type="domain" description="Methyltransferase type 11" evidence="2">
    <location>
        <begin position="59"/>
        <end position="148"/>
    </location>
</feature>
<sequence>MSDSAMEGEFDDVASWTADAVKQLGPEHAIPAGCRGSASPAALAWLAEACELRAGTRLLDLGAGVGGPAAWAHRRYAVQPILIDPMPGATSASARLFGLPVVTADGLAIPLQSGSVDAAWALGVLCTVTDKVALLKELRRVIAPGGSLGLLVLVAQAESLDPMPEGNSFPRQVELDAVLDEAGFDVREQTAEPDETPLSWTERADRVEELVRSAHGQDRVYREAQEQSRRIGVLLESGQVATRLVHAVGRRP</sequence>
<dbReference type="Gene3D" id="3.40.50.150">
    <property type="entry name" value="Vaccinia Virus protein VP39"/>
    <property type="match status" value="1"/>
</dbReference>
<proteinExistence type="predicted"/>
<dbReference type="Pfam" id="PF08241">
    <property type="entry name" value="Methyltransf_11"/>
    <property type="match status" value="1"/>
</dbReference>
<dbReference type="InterPro" id="IPR013216">
    <property type="entry name" value="Methyltransf_11"/>
</dbReference>
<dbReference type="SUPFAM" id="SSF53335">
    <property type="entry name" value="S-adenosyl-L-methionine-dependent methyltransferases"/>
    <property type="match status" value="1"/>
</dbReference>
<gene>
    <name evidence="3" type="ORF">GCM10009554_64590</name>
</gene>
<evidence type="ECO:0000313" key="3">
    <source>
        <dbReference type="EMBL" id="GAA0955934.1"/>
    </source>
</evidence>
<keyword evidence="3" id="KW-0489">Methyltransferase</keyword>
<dbReference type="EMBL" id="BAAAHK010000017">
    <property type="protein sequence ID" value="GAA0955934.1"/>
    <property type="molecule type" value="Genomic_DNA"/>
</dbReference>
<accession>A0ABP4BWC0</accession>
<dbReference type="PANTHER" id="PTHR44068:SF11">
    <property type="entry name" value="GERANYL DIPHOSPHATE 2-C-METHYLTRANSFERASE"/>
    <property type="match status" value="1"/>
</dbReference>
<name>A0ABP4BWC0_9ACTN</name>
<dbReference type="RefSeq" id="WP_343978918.1">
    <property type="nucleotide sequence ID" value="NZ_BAAAHK010000017.1"/>
</dbReference>
<dbReference type="CDD" id="cd02440">
    <property type="entry name" value="AdoMet_MTases"/>
    <property type="match status" value="1"/>
</dbReference>
<keyword evidence="4" id="KW-1185">Reference proteome</keyword>
<evidence type="ECO:0000313" key="4">
    <source>
        <dbReference type="Proteomes" id="UP001500542"/>
    </source>
</evidence>